<comment type="caution">
    <text evidence="8">The sequence shown here is derived from an EMBL/GenBank/DDBJ whole genome shotgun (WGS) entry which is preliminary data.</text>
</comment>
<protein>
    <recommendedName>
        <fullName evidence="7">Major facilitator superfamily (MFS) profile domain-containing protein</fullName>
    </recommendedName>
</protein>
<organism evidence="8 9">
    <name type="scientific">Talaromyces amestolkiae</name>
    <dbReference type="NCBI Taxonomy" id="1196081"/>
    <lineage>
        <taxon>Eukaryota</taxon>
        <taxon>Fungi</taxon>
        <taxon>Dikarya</taxon>
        <taxon>Ascomycota</taxon>
        <taxon>Pezizomycotina</taxon>
        <taxon>Eurotiomycetes</taxon>
        <taxon>Eurotiomycetidae</taxon>
        <taxon>Eurotiales</taxon>
        <taxon>Trichocomaceae</taxon>
        <taxon>Talaromyces</taxon>
        <taxon>Talaromyces sect. Talaromyces</taxon>
    </lineage>
</organism>
<evidence type="ECO:0000259" key="7">
    <source>
        <dbReference type="PROSITE" id="PS50850"/>
    </source>
</evidence>
<dbReference type="Proteomes" id="UP000249363">
    <property type="component" value="Unassembled WGS sequence"/>
</dbReference>
<feature type="transmembrane region" description="Helical" evidence="6">
    <location>
        <begin position="422"/>
        <end position="445"/>
    </location>
</feature>
<feature type="transmembrane region" description="Helical" evidence="6">
    <location>
        <begin position="273"/>
        <end position="291"/>
    </location>
</feature>
<dbReference type="PANTHER" id="PTHR23501">
    <property type="entry name" value="MAJOR FACILITATOR SUPERFAMILY"/>
    <property type="match status" value="1"/>
</dbReference>
<dbReference type="GO" id="GO:0015174">
    <property type="term" value="F:basic amino acid transmembrane transporter activity"/>
    <property type="evidence" value="ECO:0007669"/>
    <property type="project" value="TreeGrafter"/>
</dbReference>
<dbReference type="FunFam" id="1.20.1720.10:FF:000024">
    <property type="entry name" value="MFS multidrug transporter, putative"/>
    <property type="match status" value="1"/>
</dbReference>
<feature type="compositionally biased region" description="Basic and acidic residues" evidence="5">
    <location>
        <begin position="24"/>
        <end position="33"/>
    </location>
</feature>
<feature type="transmembrane region" description="Helical" evidence="6">
    <location>
        <begin position="242"/>
        <end position="261"/>
    </location>
</feature>
<dbReference type="RefSeq" id="XP_040734269.1">
    <property type="nucleotide sequence ID" value="XM_040878276.1"/>
</dbReference>
<name>A0A364L1R6_TALAM</name>
<feature type="region of interest" description="Disordered" evidence="5">
    <location>
        <begin position="1"/>
        <end position="33"/>
    </location>
</feature>
<evidence type="ECO:0000256" key="2">
    <source>
        <dbReference type="ARBA" id="ARBA00022692"/>
    </source>
</evidence>
<feature type="transmembrane region" description="Helical" evidence="6">
    <location>
        <begin position="185"/>
        <end position="204"/>
    </location>
</feature>
<keyword evidence="9" id="KW-1185">Reference proteome</keyword>
<dbReference type="Pfam" id="PF07690">
    <property type="entry name" value="MFS_1"/>
    <property type="match status" value="1"/>
</dbReference>
<feature type="transmembrane region" description="Helical" evidence="6">
    <location>
        <begin position="312"/>
        <end position="335"/>
    </location>
</feature>
<feature type="transmembrane region" description="Helical" evidence="6">
    <location>
        <begin position="347"/>
        <end position="366"/>
    </location>
</feature>
<gene>
    <name evidence="8" type="ORF">BHQ10_005765</name>
</gene>
<feature type="transmembrane region" description="Helical" evidence="6">
    <location>
        <begin position="109"/>
        <end position="133"/>
    </location>
</feature>
<feature type="region of interest" description="Disordered" evidence="5">
    <location>
        <begin position="1097"/>
        <end position="1118"/>
    </location>
</feature>
<accession>A0A364L1R6</accession>
<reference evidence="8 9" key="1">
    <citation type="journal article" date="2017" name="Biotechnol. Biofuels">
        <title>Differential beta-glucosidase expression as a function of carbon source availability in Talaromyces amestolkiae: a genomic and proteomic approach.</title>
        <authorList>
            <person name="de Eugenio L.I."/>
            <person name="Mendez-Liter J.A."/>
            <person name="Nieto-Dominguez M."/>
            <person name="Alonso L."/>
            <person name="Gil-Munoz J."/>
            <person name="Barriuso J."/>
            <person name="Prieto A."/>
            <person name="Martinez M.J."/>
        </authorList>
    </citation>
    <scope>NUCLEOTIDE SEQUENCE [LARGE SCALE GENOMIC DNA]</scope>
    <source>
        <strain evidence="8 9">CIB</strain>
    </source>
</reference>
<feature type="transmembrane region" description="Helical" evidence="6">
    <location>
        <begin position="524"/>
        <end position="541"/>
    </location>
</feature>
<dbReference type="InterPro" id="IPR020846">
    <property type="entry name" value="MFS_dom"/>
</dbReference>
<keyword evidence="2 6" id="KW-0812">Transmembrane</keyword>
<dbReference type="InterPro" id="IPR036259">
    <property type="entry name" value="MFS_trans_sf"/>
</dbReference>
<dbReference type="SUPFAM" id="SSF103473">
    <property type="entry name" value="MFS general substrate transporter"/>
    <property type="match status" value="2"/>
</dbReference>
<feature type="transmembrane region" description="Helical" evidence="6">
    <location>
        <begin position="452"/>
        <end position="473"/>
    </location>
</feature>
<dbReference type="PANTHER" id="PTHR23501:SF67">
    <property type="entry name" value="MFS MULTIDRUG EFFLUX TRANSPORTER (EUROFUNG)"/>
    <property type="match status" value="1"/>
</dbReference>
<evidence type="ECO:0000313" key="9">
    <source>
        <dbReference type="Proteomes" id="UP000249363"/>
    </source>
</evidence>
<dbReference type="InterPro" id="IPR021858">
    <property type="entry name" value="Fun_TF"/>
</dbReference>
<dbReference type="GeneID" id="63794981"/>
<feature type="transmembrane region" description="Helical" evidence="6">
    <location>
        <begin position="479"/>
        <end position="503"/>
    </location>
</feature>
<dbReference type="Pfam" id="PF11951">
    <property type="entry name" value="Fungal_trans_2"/>
    <property type="match status" value="1"/>
</dbReference>
<keyword evidence="3 6" id="KW-1133">Transmembrane helix</keyword>
<dbReference type="GO" id="GO:0000329">
    <property type="term" value="C:fungal-type vacuole membrane"/>
    <property type="evidence" value="ECO:0007669"/>
    <property type="project" value="TreeGrafter"/>
</dbReference>
<evidence type="ECO:0000256" key="3">
    <source>
        <dbReference type="ARBA" id="ARBA00022989"/>
    </source>
</evidence>
<proteinExistence type="predicted"/>
<dbReference type="Gene3D" id="1.20.1250.20">
    <property type="entry name" value="MFS general substrate transporter like domains"/>
    <property type="match status" value="2"/>
</dbReference>
<keyword evidence="4 6" id="KW-0472">Membrane</keyword>
<dbReference type="InterPro" id="IPR011701">
    <property type="entry name" value="MFS"/>
</dbReference>
<evidence type="ECO:0000256" key="4">
    <source>
        <dbReference type="ARBA" id="ARBA00023136"/>
    </source>
</evidence>
<feature type="transmembrane region" description="Helical" evidence="6">
    <location>
        <begin position="387"/>
        <end position="410"/>
    </location>
</feature>
<evidence type="ECO:0000256" key="5">
    <source>
        <dbReference type="SAM" id="MobiDB-lite"/>
    </source>
</evidence>
<feature type="compositionally biased region" description="Low complexity" evidence="5">
    <location>
        <begin position="14"/>
        <end position="23"/>
    </location>
</feature>
<dbReference type="EMBL" id="MIKG01000010">
    <property type="protein sequence ID" value="RAO69753.1"/>
    <property type="molecule type" value="Genomic_DNA"/>
</dbReference>
<feature type="domain" description="Major facilitator superfamily (MFS) profile" evidence="7">
    <location>
        <begin position="120"/>
        <end position="578"/>
    </location>
</feature>
<evidence type="ECO:0000256" key="1">
    <source>
        <dbReference type="ARBA" id="ARBA00004141"/>
    </source>
</evidence>
<dbReference type="PROSITE" id="PS50850">
    <property type="entry name" value="MFS"/>
    <property type="match status" value="1"/>
</dbReference>
<dbReference type="AlphaFoldDB" id="A0A364L1R6"/>
<feature type="transmembrane region" description="Helical" evidence="6">
    <location>
        <begin position="210"/>
        <end position="230"/>
    </location>
</feature>
<feature type="transmembrane region" description="Helical" evidence="6">
    <location>
        <begin position="153"/>
        <end position="173"/>
    </location>
</feature>
<evidence type="ECO:0000313" key="8">
    <source>
        <dbReference type="EMBL" id="RAO69753.1"/>
    </source>
</evidence>
<sequence>MVTSADENTPLIVSGSRSYSSTNSREDHEDATRRHLLEVDTDDDESISTLRKDDPTCQLDLVKVPSISTGLAIDPGLERVSSAATVHVSDENVESQDGLASRSMFANHFINVTPIQFAWIFGGVQIGYFIGFFDSTFLASSHPVITSEFHASNSASWLTTAFLLTSTALLPLSGRISDTIGRKPVYIFSIIVFFITTAWCGLAQSMASFILARAFCGLGAGGVFSMGMIISSDTVRLEYRGIYQSVINMTLGVGGALGYAGGGFLCDRLGWRGAFFIQLPFIFVYLLIALWTTPSDLGRIDPKDENRSLRQLLKRIDLTGSFLLTVGLAALLVGLNLGGNVFSWRHPLVVSSLVLAAVMAVIIPIYESKVDRPVLPIRLLTKAPHAYIIFSNFFGGLAVNSIMFNVPLFFQAVKSESATESGLHLLFASFGITFTSVANGFLITYFNRLKPFALLGATLMFLGGFTTTALTFVDLPYAITIAFLALASVGQGFAFPTYTVSILAVNKQEDQASSVTTLSLWRNLGYVMGTAVSSLILQNALRIRLDQVVTEPNKQRVIEIARKSVEDIVNLDPMHRGQDESREIASEYVGGFERYPPSNQLNTQMSNEAPAQFDFTNNAMHRPPINVSAGLLSFPEAPHPEIQESLLTEPQYTANHALQEQNAFLSKIPMHTPNDRSCITTPEEVLLMQVFVEEVAVWMDSMEADKHFSEIIPLHALNEPMLLNAIWACGARHLHLVNSSYGDDRAVHYYNTASQYLLSHLQNPHRDPVLCATAAVILNVYEVMCESAMQRMNHIAGARALIKECRWNGKSPGIGGACFWVNVGMELLSCLHFNWQLAWDPDTWHMDMETELVPSEGLSGNEDVWTHRMVYICAKVANFRATIPQFQGLDPQAHQLRLQQRCHEWDTYKRWCDEWARCIPRSINPICYVQPWQTSKSAFPEVWLLKRPAIVGRLFYHLTCVLLAKTHPLESEFSPNLREMQQRHAYDTCGIIAHVKDRGVATISIRCLAIAAECLEAREAQDEVLQIIDKIIKETGWRIAFLKQELQAKWGWNTSAQNTTNTNNMTITTTTATTLNNTTPAPLSIDNGTLPSPIPTATIPTTAPSGTPPPPAAASAARSRFPSGIINPLMATADFSMANHPYQDHYVAPQDGLDGYSYTHY</sequence>
<evidence type="ECO:0000256" key="6">
    <source>
        <dbReference type="SAM" id="Phobius"/>
    </source>
</evidence>
<comment type="subcellular location">
    <subcellularLocation>
        <location evidence="1">Membrane</location>
        <topology evidence="1">Multi-pass membrane protein</topology>
    </subcellularLocation>
</comment>
<dbReference type="OrthoDB" id="4078573at2759"/>